<dbReference type="SUPFAM" id="SSF82866">
    <property type="entry name" value="Multidrug efflux transporter AcrB transmembrane domain"/>
    <property type="match status" value="2"/>
</dbReference>
<feature type="transmembrane region" description="Helical" evidence="7">
    <location>
        <begin position="302"/>
        <end position="323"/>
    </location>
</feature>
<keyword evidence="5 7" id="KW-1133">Transmembrane helix</keyword>
<feature type="transmembrane region" description="Helical" evidence="7">
    <location>
        <begin position="579"/>
        <end position="600"/>
    </location>
</feature>
<dbReference type="PANTHER" id="PTHR33406:SF6">
    <property type="entry name" value="MEMBRANE PROTEIN YDGH-RELATED"/>
    <property type="match status" value="1"/>
</dbReference>
<evidence type="ECO:0000256" key="3">
    <source>
        <dbReference type="ARBA" id="ARBA00022475"/>
    </source>
</evidence>
<feature type="domain" description="Membrane transport protein MMPL" evidence="8">
    <location>
        <begin position="443"/>
        <end position="721"/>
    </location>
</feature>
<evidence type="ECO:0000256" key="7">
    <source>
        <dbReference type="SAM" id="Phobius"/>
    </source>
</evidence>
<keyword evidence="10" id="KW-1185">Reference proteome</keyword>
<sequence>MPASTAPQDRAATATPRLIRLAAVVLLVLWLGLGGLGGPRIGQLAGLQENDSTAFLPPEAESSLARAEAAAFSDADTLPLFLVLTRDDAIEPAAFGTVLAPFVADLGSVPLAEGLTLSDVVTSEPEALVPSEDLDAVLVPIALASDRVRDRVGEDTVIRLVLDAVRTHATDELGGEGFEVALTGPAAYVADFSSAFAGIDGVLLLVALVVVFVILVLVYRSPFLPLAVLLSSVFGLAAAGVVVYELASRGWLSISGQSQGILSILVVGAATDYALLIVARFREELTRTASTWQAMRRTWRGTVEPVSASAATVIAGLLCLLLSDLGSTRSLGPISVVGIVAALLAALTFLPAVLLLAGRRIFWPRIPAVAGPEPDADARPGLWARVAAVVGRRARPVWILTTLALVAMAAFAPQFRADGLGNNEVFRVEVDSVAGERVLTEHFPAGASTPVTVVVDEADAEDVLAALADVPSVAEAAVATEAPAGPPGAEAPPQVVDGRVLVNVTLDAEGQTLAAQEAVAEVRDAVHGVDAALHVGGLPAQALDTRLANAHDVRVVLPAIVLVVFVVLVVLLRALVAPLVLMAANIASFLATIGVSALVFNHGFAFPNSDPSTPIYAFVFLIALGVDYTIFLMTRVREEVPLRGARPAVLHGLSVTGGVITSAGIVLAATFAALFVIPLVFMAQIAFMVAFGVLLDTFLVRALLVSGAAYDLGRFAWWPSRYAKPGPRRAVPGS</sequence>
<evidence type="ECO:0000313" key="9">
    <source>
        <dbReference type="EMBL" id="WZW97773.1"/>
    </source>
</evidence>
<name>A0ABZ3C4Y9_9ACTN</name>
<dbReference type="RefSeq" id="WP_342372056.1">
    <property type="nucleotide sequence ID" value="NZ_CP115965.1"/>
</dbReference>
<feature type="domain" description="Membrane transport protein MMPL" evidence="8">
    <location>
        <begin position="55"/>
        <end position="396"/>
    </location>
</feature>
<dbReference type="Proteomes" id="UP001434337">
    <property type="component" value="Chromosome"/>
</dbReference>
<feature type="transmembrane region" description="Helical" evidence="7">
    <location>
        <begin position="195"/>
        <end position="219"/>
    </location>
</feature>
<feature type="transmembrane region" description="Helical" evidence="7">
    <location>
        <begin position="18"/>
        <end position="37"/>
    </location>
</feature>
<accession>A0ABZ3C4Y9</accession>
<dbReference type="PANTHER" id="PTHR33406">
    <property type="entry name" value="MEMBRANE PROTEIN MJ1562-RELATED"/>
    <property type="match status" value="1"/>
</dbReference>
<organism evidence="9 10">
    <name type="scientific">Propioniciclava soli</name>
    <dbReference type="NCBI Taxonomy" id="2775081"/>
    <lineage>
        <taxon>Bacteria</taxon>
        <taxon>Bacillati</taxon>
        <taxon>Actinomycetota</taxon>
        <taxon>Actinomycetes</taxon>
        <taxon>Propionibacteriales</taxon>
        <taxon>Propionibacteriaceae</taxon>
        <taxon>Propioniciclava</taxon>
    </lineage>
</organism>
<protein>
    <submittedName>
        <fullName evidence="9">MMPL family transporter</fullName>
    </submittedName>
</protein>
<feature type="transmembrane region" description="Helical" evidence="7">
    <location>
        <begin position="648"/>
        <end position="675"/>
    </location>
</feature>
<dbReference type="Gene3D" id="1.20.1640.10">
    <property type="entry name" value="Multidrug efflux transporter AcrB transmembrane domain"/>
    <property type="match status" value="2"/>
</dbReference>
<evidence type="ECO:0000256" key="6">
    <source>
        <dbReference type="ARBA" id="ARBA00023136"/>
    </source>
</evidence>
<evidence type="ECO:0000259" key="8">
    <source>
        <dbReference type="Pfam" id="PF03176"/>
    </source>
</evidence>
<feature type="transmembrane region" description="Helical" evidence="7">
    <location>
        <begin position="259"/>
        <end position="281"/>
    </location>
</feature>
<keyword evidence="4 7" id="KW-0812">Transmembrane</keyword>
<reference evidence="9 10" key="1">
    <citation type="journal article" date="2023" name="Environ Microbiome">
        <title>A coral-associated actinobacterium mitigates coral bleaching under heat stress.</title>
        <authorList>
            <person name="Li J."/>
            <person name="Zou Y."/>
            <person name="Li Q."/>
            <person name="Zhang J."/>
            <person name="Bourne D.G."/>
            <person name="Lyu Y."/>
            <person name="Liu C."/>
            <person name="Zhang S."/>
        </authorList>
    </citation>
    <scope>NUCLEOTIDE SEQUENCE [LARGE SCALE GENOMIC DNA]</scope>
    <source>
        <strain evidence="9 10">SCSIO 13291</strain>
    </source>
</reference>
<dbReference type="InterPro" id="IPR004869">
    <property type="entry name" value="MMPL_dom"/>
</dbReference>
<proteinExistence type="inferred from homology"/>
<feature type="transmembrane region" description="Helical" evidence="7">
    <location>
        <begin position="615"/>
        <end position="636"/>
    </location>
</feature>
<dbReference type="Pfam" id="PF03176">
    <property type="entry name" value="MMPL"/>
    <property type="match status" value="2"/>
</dbReference>
<comment type="similarity">
    <text evidence="2">Belongs to the resistance-nodulation-cell division (RND) (TC 2.A.6) family. MmpL subfamily.</text>
</comment>
<feature type="transmembrane region" description="Helical" evidence="7">
    <location>
        <begin position="681"/>
        <end position="704"/>
    </location>
</feature>
<keyword evidence="6 7" id="KW-0472">Membrane</keyword>
<feature type="transmembrane region" description="Helical" evidence="7">
    <location>
        <begin position="555"/>
        <end position="572"/>
    </location>
</feature>
<evidence type="ECO:0000256" key="1">
    <source>
        <dbReference type="ARBA" id="ARBA00004651"/>
    </source>
</evidence>
<feature type="transmembrane region" description="Helical" evidence="7">
    <location>
        <begin position="226"/>
        <end position="247"/>
    </location>
</feature>
<feature type="transmembrane region" description="Helical" evidence="7">
    <location>
        <begin position="397"/>
        <end position="415"/>
    </location>
</feature>
<dbReference type="InterPro" id="IPR050545">
    <property type="entry name" value="Mycobact_MmpL"/>
</dbReference>
<evidence type="ECO:0000256" key="5">
    <source>
        <dbReference type="ARBA" id="ARBA00022989"/>
    </source>
</evidence>
<evidence type="ECO:0000313" key="10">
    <source>
        <dbReference type="Proteomes" id="UP001434337"/>
    </source>
</evidence>
<comment type="subcellular location">
    <subcellularLocation>
        <location evidence="1">Cell membrane</location>
        <topology evidence="1">Multi-pass membrane protein</topology>
    </subcellularLocation>
</comment>
<dbReference type="EMBL" id="CP115965">
    <property type="protein sequence ID" value="WZW97773.1"/>
    <property type="molecule type" value="Genomic_DNA"/>
</dbReference>
<evidence type="ECO:0000256" key="2">
    <source>
        <dbReference type="ARBA" id="ARBA00010157"/>
    </source>
</evidence>
<keyword evidence="3" id="KW-1003">Cell membrane</keyword>
<gene>
    <name evidence="9" type="ORF">PCC79_12830</name>
</gene>
<feature type="transmembrane region" description="Helical" evidence="7">
    <location>
        <begin position="335"/>
        <end position="357"/>
    </location>
</feature>
<evidence type="ECO:0000256" key="4">
    <source>
        <dbReference type="ARBA" id="ARBA00022692"/>
    </source>
</evidence>